<keyword evidence="3" id="KW-1185">Reference proteome</keyword>
<protein>
    <submittedName>
        <fullName evidence="2">Uncharacterized protein</fullName>
    </submittedName>
</protein>
<keyword evidence="1" id="KW-0472">Membrane</keyword>
<accession>A0A9C7G8R2</accession>
<organism evidence="2 3">
    <name type="scientific">Pseudoneobacillus rhizosphaerae</name>
    <dbReference type="NCBI Taxonomy" id="2880968"/>
    <lineage>
        <taxon>Bacteria</taxon>
        <taxon>Bacillati</taxon>
        <taxon>Bacillota</taxon>
        <taxon>Bacilli</taxon>
        <taxon>Bacillales</taxon>
        <taxon>Bacillaceae</taxon>
        <taxon>Pseudoneobacillus</taxon>
    </lineage>
</organism>
<name>A0A9C7G8R2_9BACI</name>
<sequence length="72" mass="8533">MTNEGFIDFVIYKLLSICLQFIALYILILLCEWYAEKKGFSLFERAWLVTLITFPIVTLVLWTIIIARLKLF</sequence>
<keyword evidence="1" id="KW-0812">Transmembrane</keyword>
<comment type="caution">
    <text evidence="2">The sequence shown here is derived from an EMBL/GenBank/DDBJ whole genome shotgun (WGS) entry which is preliminary data.</text>
</comment>
<keyword evidence="1" id="KW-1133">Transmembrane helix</keyword>
<dbReference type="Proteomes" id="UP000789845">
    <property type="component" value="Unassembled WGS sequence"/>
</dbReference>
<dbReference type="EMBL" id="CAKJTG010000007">
    <property type="protein sequence ID" value="CAG9607856.1"/>
    <property type="molecule type" value="Genomic_DNA"/>
</dbReference>
<feature type="transmembrane region" description="Helical" evidence="1">
    <location>
        <begin position="12"/>
        <end position="35"/>
    </location>
</feature>
<feature type="transmembrane region" description="Helical" evidence="1">
    <location>
        <begin position="47"/>
        <end position="67"/>
    </location>
</feature>
<reference evidence="2" key="1">
    <citation type="submission" date="2021-10" db="EMBL/GenBank/DDBJ databases">
        <authorList>
            <person name="Criscuolo A."/>
        </authorList>
    </citation>
    <scope>NUCLEOTIDE SEQUENCE</scope>
    <source>
        <strain evidence="2">CIP111885</strain>
    </source>
</reference>
<gene>
    <name evidence="2" type="ORF">NEOCIP111885_01548</name>
</gene>
<evidence type="ECO:0000313" key="3">
    <source>
        <dbReference type="Proteomes" id="UP000789845"/>
    </source>
</evidence>
<evidence type="ECO:0000313" key="2">
    <source>
        <dbReference type="EMBL" id="CAG9607856.1"/>
    </source>
</evidence>
<dbReference type="AlphaFoldDB" id="A0A9C7G8R2"/>
<proteinExistence type="predicted"/>
<evidence type="ECO:0000256" key="1">
    <source>
        <dbReference type="SAM" id="Phobius"/>
    </source>
</evidence>